<protein>
    <submittedName>
        <fullName evidence="2">Transcriptional regulator, XRE family</fullName>
    </submittedName>
</protein>
<sequence>MYLPGTPNELIGDLRRNMGISQQELSRRIGIPTSQISRLESGRIKNISSDILVKLAKEFKVSTDYILGLSTIRNRKNHDISELGLSDGAVTPLLKGKIDAQTLNRLLEHRNFPNLIKLIKIYFEDTLVAGIRGRNEIIDMAVMSLVDFKKDAQDDINLLKSQKLGDHEAEIEKIKSHFLMILRDIKKDMESGESTGETATADMIRKIQAELADKLREDISVDDMAAAVTAAVEKTVPLDEDSAAQLQRLAKQLMEQAGE</sequence>
<dbReference type="AlphaFoldDB" id="A0A2K9P199"/>
<dbReference type="OrthoDB" id="9805856at2"/>
<dbReference type="KEGG" id="mpec:B9O19_00843"/>
<dbReference type="InterPro" id="IPR010982">
    <property type="entry name" value="Lambda_DNA-bd_dom_sf"/>
</dbReference>
<feature type="domain" description="HTH cro/C1-type" evidence="1">
    <location>
        <begin position="11"/>
        <end position="66"/>
    </location>
</feature>
<dbReference type="SMART" id="SM00530">
    <property type="entry name" value="HTH_XRE"/>
    <property type="match status" value="1"/>
</dbReference>
<dbReference type="Proteomes" id="UP000235589">
    <property type="component" value="Chromosome"/>
</dbReference>
<dbReference type="CDD" id="cd00093">
    <property type="entry name" value="HTH_XRE"/>
    <property type="match status" value="1"/>
</dbReference>
<dbReference type="GO" id="GO:0006352">
    <property type="term" value="P:DNA-templated transcription initiation"/>
    <property type="evidence" value="ECO:0007669"/>
    <property type="project" value="InterPro"/>
</dbReference>
<dbReference type="GeneID" id="98062263"/>
<accession>A0A2K9P199</accession>
<keyword evidence="3" id="KW-1185">Reference proteome</keyword>
<dbReference type="RefSeq" id="WP_102365264.1">
    <property type="nucleotide sequence ID" value="NZ_CP020991.1"/>
</dbReference>
<reference evidence="2 3" key="1">
    <citation type="submission" date="2017-04" db="EMBL/GenBank/DDBJ databases">
        <title>Monoglobus pectinilyticus 14 draft genome.</title>
        <authorList>
            <person name="Kim C."/>
            <person name="Rosendale D.I."/>
            <person name="Kelly W.J."/>
            <person name="Tannock G.W."/>
            <person name="Patchett M.L."/>
            <person name="Jordens J.Z."/>
        </authorList>
    </citation>
    <scope>NUCLEOTIDE SEQUENCE [LARGE SCALE GENOMIC DNA]</scope>
    <source>
        <strain evidence="2 3">14</strain>
    </source>
</reference>
<gene>
    <name evidence="2" type="ORF">B9O19_00843</name>
</gene>
<name>A0A2K9P199_9FIRM</name>
<dbReference type="Pfam" id="PF01381">
    <property type="entry name" value="HTH_3"/>
    <property type="match status" value="1"/>
</dbReference>
<dbReference type="GO" id="GO:0003677">
    <property type="term" value="F:DNA binding"/>
    <property type="evidence" value="ECO:0007669"/>
    <property type="project" value="InterPro"/>
</dbReference>
<dbReference type="InterPro" id="IPR000943">
    <property type="entry name" value="RNA_pol_sigma70"/>
</dbReference>
<dbReference type="GO" id="GO:0003700">
    <property type="term" value="F:DNA-binding transcription factor activity"/>
    <property type="evidence" value="ECO:0007669"/>
    <property type="project" value="InterPro"/>
</dbReference>
<dbReference type="PROSITE" id="PS00716">
    <property type="entry name" value="SIGMA70_2"/>
    <property type="match status" value="1"/>
</dbReference>
<dbReference type="Gene3D" id="1.10.260.40">
    <property type="entry name" value="lambda repressor-like DNA-binding domains"/>
    <property type="match status" value="1"/>
</dbReference>
<organism evidence="2 3">
    <name type="scientific">Monoglobus pectinilyticus</name>
    <dbReference type="NCBI Taxonomy" id="1981510"/>
    <lineage>
        <taxon>Bacteria</taxon>
        <taxon>Bacillati</taxon>
        <taxon>Bacillota</taxon>
        <taxon>Clostridia</taxon>
        <taxon>Monoglobales</taxon>
        <taxon>Monoglobaceae</taxon>
        <taxon>Monoglobus</taxon>
    </lineage>
</organism>
<dbReference type="EMBL" id="CP020991">
    <property type="protein sequence ID" value="AUO19020.1"/>
    <property type="molecule type" value="Genomic_DNA"/>
</dbReference>
<dbReference type="SUPFAM" id="SSF47413">
    <property type="entry name" value="lambda repressor-like DNA-binding domains"/>
    <property type="match status" value="1"/>
</dbReference>
<evidence type="ECO:0000313" key="3">
    <source>
        <dbReference type="Proteomes" id="UP000235589"/>
    </source>
</evidence>
<dbReference type="PROSITE" id="PS50943">
    <property type="entry name" value="HTH_CROC1"/>
    <property type="match status" value="1"/>
</dbReference>
<proteinExistence type="predicted"/>
<dbReference type="InterPro" id="IPR001387">
    <property type="entry name" value="Cro/C1-type_HTH"/>
</dbReference>
<evidence type="ECO:0000313" key="2">
    <source>
        <dbReference type="EMBL" id="AUO19020.1"/>
    </source>
</evidence>
<evidence type="ECO:0000259" key="1">
    <source>
        <dbReference type="PROSITE" id="PS50943"/>
    </source>
</evidence>